<dbReference type="PANTHER" id="PTHR42732:SF2">
    <property type="entry name" value="BETA-MANNOSIDASE"/>
    <property type="match status" value="1"/>
</dbReference>
<dbReference type="Proteomes" id="UP000023152">
    <property type="component" value="Unassembled WGS sequence"/>
</dbReference>
<keyword evidence="3" id="KW-1185">Reference proteome</keyword>
<dbReference type="EMBL" id="ASPP01048519">
    <property type="protein sequence ID" value="ETN97818.1"/>
    <property type="molecule type" value="Genomic_DNA"/>
</dbReference>
<dbReference type="GO" id="GO:0005975">
    <property type="term" value="P:carbohydrate metabolic process"/>
    <property type="evidence" value="ECO:0007669"/>
    <property type="project" value="InterPro"/>
</dbReference>
<evidence type="ECO:0000259" key="1">
    <source>
        <dbReference type="Pfam" id="PF02836"/>
    </source>
</evidence>
<protein>
    <recommendedName>
        <fullName evidence="1">Glycoside hydrolase family 2 catalytic domain-containing protein</fullName>
    </recommendedName>
</protein>
<feature type="domain" description="Glycoside hydrolase family 2 catalytic" evidence="1">
    <location>
        <begin position="2"/>
        <end position="115"/>
    </location>
</feature>
<sequence>YDLQSVKRYGLNMVRLHQKVNPERWYYYADHLGIIVWQDAVQKYGGATTDTIPYFIGDLQAMVLKKINHPSIVQWETFNENDCWQVFPNVSYIVSMVESWDQSRPVDADSGGLANNFGFGNVNDIHTYPDPQDNQPSATQYSALGEYGGLGYFVSNKEWVENGCYAYERVASAQAFADRYIQMSQAITQFHKDGLAAVVYTQITDIEEECDGYLNYDRTDKWNSSQQSAIYLTNQNMVALN</sequence>
<name>X6L8M6_RETFI</name>
<dbReference type="InterPro" id="IPR017853">
    <property type="entry name" value="GH"/>
</dbReference>
<feature type="non-terminal residue" evidence="2">
    <location>
        <position position="1"/>
    </location>
</feature>
<accession>X6L8M6</accession>
<proteinExistence type="predicted"/>
<dbReference type="PANTHER" id="PTHR42732">
    <property type="entry name" value="BETA-GALACTOSIDASE"/>
    <property type="match status" value="1"/>
</dbReference>
<dbReference type="AlphaFoldDB" id="X6L8M6"/>
<dbReference type="InterPro" id="IPR051913">
    <property type="entry name" value="GH2_Domain-Containing"/>
</dbReference>
<comment type="caution">
    <text evidence="2">The sequence shown here is derived from an EMBL/GenBank/DDBJ whole genome shotgun (WGS) entry which is preliminary data.</text>
</comment>
<dbReference type="SUPFAM" id="SSF51445">
    <property type="entry name" value="(Trans)glycosidases"/>
    <property type="match status" value="1"/>
</dbReference>
<evidence type="ECO:0000313" key="2">
    <source>
        <dbReference type="EMBL" id="ETN97818.1"/>
    </source>
</evidence>
<dbReference type="Pfam" id="PF02836">
    <property type="entry name" value="Glyco_hydro_2_C"/>
    <property type="match status" value="1"/>
</dbReference>
<dbReference type="OrthoDB" id="408320at2759"/>
<gene>
    <name evidence="2" type="ORF">RFI_39708</name>
</gene>
<dbReference type="Gene3D" id="3.20.20.80">
    <property type="entry name" value="Glycosidases"/>
    <property type="match status" value="1"/>
</dbReference>
<dbReference type="InterPro" id="IPR006103">
    <property type="entry name" value="Glyco_hydro_2_cat"/>
</dbReference>
<organism evidence="2 3">
    <name type="scientific">Reticulomyxa filosa</name>
    <dbReference type="NCBI Taxonomy" id="46433"/>
    <lineage>
        <taxon>Eukaryota</taxon>
        <taxon>Sar</taxon>
        <taxon>Rhizaria</taxon>
        <taxon>Retaria</taxon>
        <taxon>Foraminifera</taxon>
        <taxon>Monothalamids</taxon>
        <taxon>Reticulomyxidae</taxon>
        <taxon>Reticulomyxa</taxon>
    </lineage>
</organism>
<evidence type="ECO:0000313" key="3">
    <source>
        <dbReference type="Proteomes" id="UP000023152"/>
    </source>
</evidence>
<reference evidence="2 3" key="1">
    <citation type="journal article" date="2013" name="Curr. Biol.">
        <title>The Genome of the Foraminiferan Reticulomyxa filosa.</title>
        <authorList>
            <person name="Glockner G."/>
            <person name="Hulsmann N."/>
            <person name="Schleicher M."/>
            <person name="Noegel A.A."/>
            <person name="Eichinger L."/>
            <person name="Gallinger C."/>
            <person name="Pawlowski J."/>
            <person name="Sierra R."/>
            <person name="Euteneuer U."/>
            <person name="Pillet L."/>
            <person name="Moustafa A."/>
            <person name="Platzer M."/>
            <person name="Groth M."/>
            <person name="Szafranski K."/>
            <person name="Schliwa M."/>
        </authorList>
    </citation>
    <scope>NUCLEOTIDE SEQUENCE [LARGE SCALE GENOMIC DNA]</scope>
</reference>
<dbReference type="GO" id="GO:0004553">
    <property type="term" value="F:hydrolase activity, hydrolyzing O-glycosyl compounds"/>
    <property type="evidence" value="ECO:0007669"/>
    <property type="project" value="InterPro"/>
</dbReference>